<organism evidence="2">
    <name type="scientific">Eutreptiella gymnastica</name>
    <dbReference type="NCBI Taxonomy" id="73025"/>
    <lineage>
        <taxon>Eukaryota</taxon>
        <taxon>Discoba</taxon>
        <taxon>Euglenozoa</taxon>
        <taxon>Euglenida</taxon>
        <taxon>Spirocuta</taxon>
        <taxon>Euglenophyceae</taxon>
        <taxon>Eutreptiales</taxon>
        <taxon>Eutreptiaceae</taxon>
        <taxon>Eutreptiella</taxon>
    </lineage>
</organism>
<evidence type="ECO:0000256" key="1">
    <source>
        <dbReference type="SAM" id="MobiDB-lite"/>
    </source>
</evidence>
<feature type="compositionally biased region" description="Polar residues" evidence="1">
    <location>
        <begin position="1"/>
        <end position="24"/>
    </location>
</feature>
<feature type="region of interest" description="Disordered" evidence="1">
    <location>
        <begin position="1"/>
        <end position="45"/>
    </location>
</feature>
<dbReference type="EMBL" id="HBGA01024809">
    <property type="protein sequence ID" value="CAD8998130.1"/>
    <property type="molecule type" value="Transcribed_RNA"/>
</dbReference>
<evidence type="ECO:0000313" key="2">
    <source>
        <dbReference type="EMBL" id="CAD8998130.1"/>
    </source>
</evidence>
<protein>
    <submittedName>
        <fullName evidence="2">Uncharacterized protein</fullName>
    </submittedName>
</protein>
<reference evidence="2" key="1">
    <citation type="submission" date="2021-01" db="EMBL/GenBank/DDBJ databases">
        <authorList>
            <person name="Corre E."/>
            <person name="Pelletier E."/>
            <person name="Niang G."/>
            <person name="Scheremetjew M."/>
            <person name="Finn R."/>
            <person name="Kale V."/>
            <person name="Holt S."/>
            <person name="Cochrane G."/>
            <person name="Meng A."/>
            <person name="Brown T."/>
            <person name="Cohen L."/>
        </authorList>
    </citation>
    <scope>NUCLEOTIDE SEQUENCE</scope>
    <source>
        <strain evidence="2">NIES-381</strain>
    </source>
</reference>
<sequence>MLVRQAKTSQKECTSTRIPTASLKSTHRKSEVRGHPKPPSKPAQGYSCIGFRVLTLQTGLGLGWEGGGGEYTLIHAHHASSTNLVLLGGGCALDPEPSECTFVGDCTPLQEGLGHVRRWVLTTMAALL</sequence>
<proteinExistence type="predicted"/>
<gene>
    <name evidence="2" type="ORF">EGYM00392_LOCUS9200</name>
</gene>
<accession>A0A7S1N5C6</accession>
<dbReference type="AlphaFoldDB" id="A0A7S1N5C6"/>
<name>A0A7S1N5C6_9EUGL</name>